<sequence length="290" mass="32855">MANSIFKSSNSFFEKIKTKFKKKNDQTIDIKAHYEKHNEKNVFEIRNFFAMYKNKKQALKNINLDIKKGVVTSFIGPSGCGKSTMLKSLNKMLDLLEGVKLDGDVYYEGQNIRHGNVDNLKLRTNVGMIFQIPTPFPLSIKENIAFPLRAQGQKDEAKINEIVESTLKDVGLWEEVKDNLNKFGTDLSGGQQQRLCIARAIALNPEVILMDEPTSALDPIATTKVENLILKLKKNYTIIIVTHSMSQAQRISDDTVFFYNGEIIEANKTKKLFTNPQNTKTQEYINGKIG</sequence>
<keyword evidence="6" id="KW-0378">Hydrolase</keyword>
<dbReference type="AlphaFoldDB" id="D4XV38"/>
<dbReference type="RefSeq" id="WP_005683185.1">
    <property type="nucleotide sequence ID" value="NZ_ADNC01000004.1"/>
</dbReference>
<dbReference type="GO" id="GO:0016887">
    <property type="term" value="F:ATP hydrolysis activity"/>
    <property type="evidence" value="ECO:0007669"/>
    <property type="project" value="InterPro"/>
</dbReference>
<dbReference type="InterPro" id="IPR027417">
    <property type="entry name" value="P-loop_NTPase"/>
</dbReference>
<dbReference type="SUPFAM" id="SSF52540">
    <property type="entry name" value="P-loop containing nucleoside triphosphate hydrolases"/>
    <property type="match status" value="1"/>
</dbReference>
<dbReference type="PANTHER" id="PTHR43423">
    <property type="entry name" value="ABC TRANSPORTER I FAMILY MEMBER 17"/>
    <property type="match status" value="1"/>
</dbReference>
<dbReference type="STRING" id="747682.MALL_0802"/>
<dbReference type="InterPro" id="IPR005670">
    <property type="entry name" value="PstB-like"/>
</dbReference>
<keyword evidence="4" id="KW-0472">Membrane</keyword>
<dbReference type="OrthoDB" id="9802185at2"/>
<dbReference type="eggNOG" id="COG1117">
    <property type="taxonomic scope" value="Bacteria"/>
</dbReference>
<evidence type="ECO:0000313" key="6">
    <source>
        <dbReference type="EMBL" id="EFF41762.1"/>
    </source>
</evidence>
<evidence type="ECO:0000256" key="1">
    <source>
        <dbReference type="ARBA" id="ARBA00022448"/>
    </source>
</evidence>
<dbReference type="GO" id="GO:0005524">
    <property type="term" value="F:ATP binding"/>
    <property type="evidence" value="ECO:0007669"/>
    <property type="project" value="UniProtKB-KW"/>
</dbReference>
<dbReference type="InterPro" id="IPR003593">
    <property type="entry name" value="AAA+_ATPase"/>
</dbReference>
<dbReference type="SMART" id="SM00382">
    <property type="entry name" value="AAA"/>
    <property type="match status" value="1"/>
</dbReference>
<proteinExistence type="predicted"/>
<dbReference type="NCBIfam" id="TIGR00972">
    <property type="entry name" value="3a0107s01c2"/>
    <property type="match status" value="1"/>
</dbReference>
<evidence type="ECO:0000313" key="7">
    <source>
        <dbReference type="Proteomes" id="UP000004757"/>
    </source>
</evidence>
<dbReference type="CDD" id="cd03260">
    <property type="entry name" value="ABC_PstB_phosphate_transporter"/>
    <property type="match status" value="1"/>
</dbReference>
<reference evidence="6 7" key="1">
    <citation type="submission" date="2010-03" db="EMBL/GenBank/DDBJ databases">
        <authorList>
            <person name="Glass J.I."/>
            <person name="Benders G.A."/>
            <person name="Durkin A.S."/>
            <person name="Farmerie W.G."/>
            <person name="Hlavinka K."/>
            <person name="Hostetler J."/>
            <person name="Jackson J."/>
            <person name="May M.A."/>
            <person name="Miller R.H."/>
            <person name="Paralanov V."/>
            <person name="Radune D."/>
            <person name="Szczypinski B."/>
            <person name="Brown D.R."/>
        </authorList>
    </citation>
    <scope>NUCLEOTIDE SEQUENCE [LARGE SCALE GENOMIC DNA]</scope>
    <source>
        <strain evidence="6 7">A21JP2</strain>
    </source>
</reference>
<evidence type="ECO:0000256" key="4">
    <source>
        <dbReference type="ARBA" id="ARBA00023136"/>
    </source>
</evidence>
<dbReference type="GO" id="GO:0035435">
    <property type="term" value="P:phosphate ion transmembrane transport"/>
    <property type="evidence" value="ECO:0007669"/>
    <property type="project" value="InterPro"/>
</dbReference>
<organism evidence="6 7">
    <name type="scientific">Mycoplasmopsis alligatoris A21JP2</name>
    <dbReference type="NCBI Taxonomy" id="747682"/>
    <lineage>
        <taxon>Bacteria</taxon>
        <taxon>Bacillati</taxon>
        <taxon>Mycoplasmatota</taxon>
        <taxon>Mycoplasmoidales</taxon>
        <taxon>Metamycoplasmataceae</taxon>
        <taxon>Mycoplasmopsis</taxon>
    </lineage>
</organism>
<dbReference type="PROSITE" id="PS00211">
    <property type="entry name" value="ABC_TRANSPORTER_1"/>
    <property type="match status" value="1"/>
</dbReference>
<dbReference type="Gene3D" id="3.40.50.300">
    <property type="entry name" value="P-loop containing nucleotide triphosphate hydrolases"/>
    <property type="match status" value="1"/>
</dbReference>
<dbReference type="InterPro" id="IPR003439">
    <property type="entry name" value="ABC_transporter-like_ATP-bd"/>
</dbReference>
<dbReference type="EC" id="3.6.3.27" evidence="6"/>
<keyword evidence="3 6" id="KW-0067">ATP-binding</keyword>
<dbReference type="Proteomes" id="UP000004757">
    <property type="component" value="Unassembled WGS sequence"/>
</dbReference>
<name>D4XV38_9BACT</name>
<dbReference type="PANTHER" id="PTHR43423:SF1">
    <property type="entry name" value="ABC TRANSPORTER I FAMILY MEMBER 17"/>
    <property type="match status" value="1"/>
</dbReference>
<evidence type="ECO:0000256" key="3">
    <source>
        <dbReference type="ARBA" id="ARBA00022840"/>
    </source>
</evidence>
<gene>
    <name evidence="6" type="primary">pstB</name>
    <name evidence="6" type="ORF">MALL_0802</name>
</gene>
<evidence type="ECO:0000256" key="2">
    <source>
        <dbReference type="ARBA" id="ARBA00022741"/>
    </source>
</evidence>
<dbReference type="GO" id="GO:0016020">
    <property type="term" value="C:membrane"/>
    <property type="evidence" value="ECO:0007669"/>
    <property type="project" value="InterPro"/>
</dbReference>
<feature type="domain" description="ABC transporter" evidence="5">
    <location>
        <begin position="43"/>
        <end position="285"/>
    </location>
</feature>
<comment type="caution">
    <text evidence="6">The sequence shown here is derived from an EMBL/GenBank/DDBJ whole genome shotgun (WGS) entry which is preliminary data.</text>
</comment>
<keyword evidence="2" id="KW-0547">Nucleotide-binding</keyword>
<dbReference type="InterPro" id="IPR017871">
    <property type="entry name" value="ABC_transporter-like_CS"/>
</dbReference>
<accession>D4XV38</accession>
<dbReference type="Pfam" id="PF00005">
    <property type="entry name" value="ABC_tran"/>
    <property type="match status" value="1"/>
</dbReference>
<keyword evidence="1" id="KW-0813">Transport</keyword>
<keyword evidence="7" id="KW-1185">Reference proteome</keyword>
<dbReference type="EMBL" id="ADNC01000004">
    <property type="protein sequence ID" value="EFF41762.1"/>
    <property type="molecule type" value="Genomic_DNA"/>
</dbReference>
<evidence type="ECO:0000259" key="5">
    <source>
        <dbReference type="PROSITE" id="PS50893"/>
    </source>
</evidence>
<dbReference type="GO" id="GO:0005315">
    <property type="term" value="F:phosphate transmembrane transporter activity"/>
    <property type="evidence" value="ECO:0007669"/>
    <property type="project" value="InterPro"/>
</dbReference>
<protein>
    <submittedName>
        <fullName evidence="6">Phosphate ABC transporter, ATP-binding protein</fullName>
        <ecNumber evidence="6">3.6.3.27</ecNumber>
    </submittedName>
</protein>
<dbReference type="PROSITE" id="PS50893">
    <property type="entry name" value="ABC_TRANSPORTER_2"/>
    <property type="match status" value="1"/>
</dbReference>